<dbReference type="InterPro" id="IPR010060">
    <property type="entry name" value="NRPS_synth"/>
</dbReference>
<sequence>LLKQAHRAYNTEMNDLLLTALGLTIHRWAGLERVLVSLEGHGRESILPELDITRTVGWFTTQFPVVLDMSVGQDLSQRIKQVKEGLRRIPQKGIGYGMLRYLSAAREQERFVTEPEISFNYLGQFDQDMQSQSIGVSPYASGAELSAHAARSHTLDMNGLISEGELQLTISYSKQEYRHETMEQLAEEFKISLQEIIAHCVGRKQQELTPSDVMLKHVTMAELDQLVERTRDIGELENVYALTPMQKGMLFHSLMDAASGAYFEQTTFDLHGRFQADIFQDSLNHLAQRHEIF</sequence>
<dbReference type="Gene3D" id="3.30.559.10">
    <property type="entry name" value="Chloramphenicol acetyltransferase-like domain"/>
    <property type="match status" value="1"/>
</dbReference>
<feature type="non-terminal residue" evidence="3">
    <location>
        <position position="1"/>
    </location>
</feature>
<dbReference type="InterPro" id="IPR023213">
    <property type="entry name" value="CAT-like_dom_sf"/>
</dbReference>
<evidence type="ECO:0000256" key="1">
    <source>
        <dbReference type="ARBA" id="ARBA00022598"/>
    </source>
</evidence>
<dbReference type="PANTHER" id="PTHR45398">
    <property type="match status" value="1"/>
</dbReference>
<dbReference type="EMBL" id="JAEHFQ010000056">
    <property type="protein sequence ID" value="MBM0636414.1"/>
    <property type="molecule type" value="Genomic_DNA"/>
</dbReference>
<proteinExistence type="predicted"/>
<dbReference type="PANTHER" id="PTHR45398:SF1">
    <property type="entry name" value="ENZYME, PUTATIVE (JCVI)-RELATED"/>
    <property type="match status" value="1"/>
</dbReference>
<dbReference type="NCBIfam" id="TIGR01720">
    <property type="entry name" value="NRPS-para261"/>
    <property type="match status" value="1"/>
</dbReference>
<protein>
    <submittedName>
        <fullName evidence="3">Non-ribosomal peptide synthetase</fullName>
    </submittedName>
</protein>
<evidence type="ECO:0000313" key="4">
    <source>
        <dbReference type="Proteomes" id="UP000650605"/>
    </source>
</evidence>
<gene>
    <name evidence="3" type="ORF">JDW19_25265</name>
</gene>
<name>A0A8I1LT06_PAEPO</name>
<dbReference type="Proteomes" id="UP000650605">
    <property type="component" value="Unassembled WGS sequence"/>
</dbReference>
<organism evidence="3 4">
    <name type="scientific">Paenibacillus polymyxa</name>
    <name type="common">Bacillus polymyxa</name>
    <dbReference type="NCBI Taxonomy" id="1406"/>
    <lineage>
        <taxon>Bacteria</taxon>
        <taxon>Bacillati</taxon>
        <taxon>Bacillota</taxon>
        <taxon>Bacilli</taxon>
        <taxon>Bacillales</taxon>
        <taxon>Paenibacillaceae</taxon>
        <taxon>Paenibacillus</taxon>
    </lineage>
</organism>
<feature type="domain" description="Condensation" evidence="2">
    <location>
        <begin position="237"/>
        <end position="293"/>
    </location>
</feature>
<dbReference type="SUPFAM" id="SSF52777">
    <property type="entry name" value="CoA-dependent acyltransferases"/>
    <property type="match status" value="2"/>
</dbReference>
<evidence type="ECO:0000313" key="3">
    <source>
        <dbReference type="EMBL" id="MBM0636414.1"/>
    </source>
</evidence>
<feature type="domain" description="Condensation" evidence="2">
    <location>
        <begin position="2"/>
        <end position="212"/>
    </location>
</feature>
<dbReference type="InterPro" id="IPR001242">
    <property type="entry name" value="Condensation_dom"/>
</dbReference>
<reference evidence="3" key="1">
    <citation type="submission" date="2020-12" db="EMBL/GenBank/DDBJ databases">
        <title>Paenibacillus polymyxa LMG 27872: a double-edged sword.</title>
        <authorList>
            <person name="Langendries S."/>
            <person name="Garcia Mendez S."/>
            <person name="Beirinckx S."/>
            <person name="Viaene T."/>
            <person name="Baeyen S."/>
            <person name="Goeminne G."/>
            <person name="Willems A."/>
            <person name="Debode J."/>
            <person name="Goormachtig S."/>
        </authorList>
    </citation>
    <scope>NUCLEOTIDE SEQUENCE</scope>
    <source>
        <strain evidence="3">LMG 27872</strain>
    </source>
</reference>
<evidence type="ECO:0000259" key="2">
    <source>
        <dbReference type="Pfam" id="PF00668"/>
    </source>
</evidence>
<feature type="non-terminal residue" evidence="3">
    <location>
        <position position="293"/>
    </location>
</feature>
<dbReference type="AlphaFoldDB" id="A0A8I1LT06"/>
<accession>A0A8I1LT06</accession>
<dbReference type="Gene3D" id="3.30.559.30">
    <property type="entry name" value="Nonribosomal peptide synthetase, condensation domain"/>
    <property type="match status" value="1"/>
</dbReference>
<dbReference type="Pfam" id="PF00668">
    <property type="entry name" value="Condensation"/>
    <property type="match status" value="2"/>
</dbReference>
<comment type="caution">
    <text evidence="3">The sequence shown here is derived from an EMBL/GenBank/DDBJ whole genome shotgun (WGS) entry which is preliminary data.</text>
</comment>
<dbReference type="GO" id="GO:0008610">
    <property type="term" value="P:lipid biosynthetic process"/>
    <property type="evidence" value="ECO:0007669"/>
    <property type="project" value="UniProtKB-ARBA"/>
</dbReference>
<dbReference type="RefSeq" id="WP_238438063.1">
    <property type="nucleotide sequence ID" value="NZ_JAEHFQ010000056.1"/>
</dbReference>
<keyword evidence="1" id="KW-0436">Ligase</keyword>
<dbReference type="GO" id="GO:0016874">
    <property type="term" value="F:ligase activity"/>
    <property type="evidence" value="ECO:0007669"/>
    <property type="project" value="UniProtKB-KW"/>
</dbReference>